<dbReference type="EMBL" id="FQVN01000004">
    <property type="protein sequence ID" value="SHF58118.1"/>
    <property type="molecule type" value="Genomic_DNA"/>
</dbReference>
<protein>
    <submittedName>
        <fullName evidence="2">Bifunctional DNA primase/polymerase, N-terminal</fullName>
    </submittedName>
</protein>
<keyword evidence="3" id="KW-1185">Reference proteome</keyword>
<reference evidence="2 3" key="1">
    <citation type="submission" date="2016-11" db="EMBL/GenBank/DDBJ databases">
        <authorList>
            <person name="Jaros S."/>
            <person name="Januszkiewicz K."/>
            <person name="Wedrychowicz H."/>
        </authorList>
    </citation>
    <scope>NUCLEOTIDE SEQUENCE [LARGE SCALE GENOMIC DNA]</scope>
    <source>
        <strain evidence="2 3">DSM 44523</strain>
    </source>
</reference>
<name>A0A1M5CTQ4_STRHI</name>
<dbReference type="STRING" id="2017.SAMN05444320_104164"/>
<dbReference type="AlphaFoldDB" id="A0A1M5CTQ4"/>
<feature type="domain" description="DNA primase/polymerase bifunctional N-terminal" evidence="1">
    <location>
        <begin position="18"/>
        <end position="156"/>
    </location>
</feature>
<dbReference type="SMART" id="SM00943">
    <property type="entry name" value="Prim-Pol"/>
    <property type="match status" value="1"/>
</dbReference>
<dbReference type="Pfam" id="PF09250">
    <property type="entry name" value="Prim-Pol"/>
    <property type="match status" value="1"/>
</dbReference>
<evidence type="ECO:0000313" key="3">
    <source>
        <dbReference type="Proteomes" id="UP000184501"/>
    </source>
</evidence>
<organism evidence="2 3">
    <name type="scientific">Streptoalloteichus hindustanus</name>
    <dbReference type="NCBI Taxonomy" id="2017"/>
    <lineage>
        <taxon>Bacteria</taxon>
        <taxon>Bacillati</taxon>
        <taxon>Actinomycetota</taxon>
        <taxon>Actinomycetes</taxon>
        <taxon>Pseudonocardiales</taxon>
        <taxon>Pseudonocardiaceae</taxon>
        <taxon>Streptoalloteichus</taxon>
    </lineage>
</organism>
<proteinExistence type="predicted"/>
<evidence type="ECO:0000259" key="1">
    <source>
        <dbReference type="SMART" id="SM00943"/>
    </source>
</evidence>
<evidence type="ECO:0000313" key="2">
    <source>
        <dbReference type="EMBL" id="SHF58118.1"/>
    </source>
</evidence>
<accession>A0A1M5CTQ4</accession>
<dbReference type="Proteomes" id="UP000184501">
    <property type="component" value="Unassembled WGS sequence"/>
</dbReference>
<sequence>MGWSRQSRRGAAALRDAAVSYAAQGWSVVPGDPDCLPVAQPCGSPPGVTASQARELWTRAAHPILLACGRGIDAVEIPAGEGERVIPALRNSGVVGPIAVTSHHSWLLLVTSGGPLRPVPGTRVWGTGSWVPLPPTRRHRRPYRWRISPQAVDWAIPHRNLVRDALSRTWGGPRPPTAEHR</sequence>
<gene>
    <name evidence="2" type="ORF">SAMN05444320_104164</name>
</gene>
<dbReference type="InterPro" id="IPR015330">
    <property type="entry name" value="DNA_primase/pol_bifunc_N"/>
</dbReference>